<dbReference type="SUPFAM" id="SSF51215">
    <property type="entry name" value="Regulatory protein AraC"/>
    <property type="match status" value="1"/>
</dbReference>
<proteinExistence type="predicted"/>
<keyword evidence="1" id="KW-0805">Transcription regulation</keyword>
<dbReference type="InterPro" id="IPR009057">
    <property type="entry name" value="Homeodomain-like_sf"/>
</dbReference>
<reference evidence="5" key="2">
    <citation type="journal article" date="2024" name="Antonie Van Leeuwenhoek">
        <title>Roseihalotalea indica gen. nov., sp. nov., a halophilic Bacteroidetes from mesopelagic Southwest Indian Ocean with higher carbohydrate metabolic potential.</title>
        <authorList>
            <person name="Chen B."/>
            <person name="Zhang M."/>
            <person name="Lin D."/>
            <person name="Ye J."/>
            <person name="Tang K."/>
        </authorList>
    </citation>
    <scope>NUCLEOTIDE SEQUENCE</scope>
    <source>
        <strain evidence="5">TK19036</strain>
    </source>
</reference>
<dbReference type="InterPro" id="IPR037923">
    <property type="entry name" value="HTH-like"/>
</dbReference>
<reference evidence="5" key="1">
    <citation type="journal article" date="2023" name="Comput. Struct. Biotechnol. J.">
        <title>Discovery of a novel marine Bacteroidetes with a rich repertoire of carbohydrate-active enzymes.</title>
        <authorList>
            <person name="Chen B."/>
            <person name="Liu G."/>
            <person name="Chen Q."/>
            <person name="Wang H."/>
            <person name="Liu L."/>
            <person name="Tang K."/>
        </authorList>
    </citation>
    <scope>NUCLEOTIDE SEQUENCE</scope>
    <source>
        <strain evidence="5">TK19036</strain>
    </source>
</reference>
<feature type="domain" description="HTH araC/xylS-type" evidence="4">
    <location>
        <begin position="163"/>
        <end position="261"/>
    </location>
</feature>
<dbReference type="EMBL" id="CP120682">
    <property type="protein sequence ID" value="WKN35011.1"/>
    <property type="molecule type" value="Genomic_DNA"/>
</dbReference>
<dbReference type="AlphaFoldDB" id="A0AA49GMM2"/>
<dbReference type="GO" id="GO:0043565">
    <property type="term" value="F:sequence-specific DNA binding"/>
    <property type="evidence" value="ECO:0007669"/>
    <property type="project" value="InterPro"/>
</dbReference>
<sequence>MKNKKNTDINPITSCHARVEKQYKRHTQFEILWFKDNLGSCCQKIDHQKHRIPNNSIFFLGKGQIHQLCSDAEGYSICFSGEFFQYGDNSKLRIIFNPFIDEPIFPDEETSEQLESILKLALKEAQTTNYQPVINSYLEAFLYKLTLLRPEIKFTQDRFHRLENLYQLIEKHYLTERKACFYADKMGLTTKRLNEILKNKVGLTVTQLLHKVITAEAKKMIAKGDKSIKEVSFELRFSEQAYFSRFFKKQTGMSPEKFAKIIQEA</sequence>
<organism evidence="5">
    <name type="scientific">Roseihalotalea indica</name>
    <dbReference type="NCBI Taxonomy" id="2867963"/>
    <lineage>
        <taxon>Bacteria</taxon>
        <taxon>Pseudomonadati</taxon>
        <taxon>Bacteroidota</taxon>
        <taxon>Cytophagia</taxon>
        <taxon>Cytophagales</taxon>
        <taxon>Catalimonadaceae</taxon>
        <taxon>Roseihalotalea</taxon>
    </lineage>
</organism>
<dbReference type="SUPFAM" id="SSF46689">
    <property type="entry name" value="Homeodomain-like"/>
    <property type="match status" value="1"/>
</dbReference>
<dbReference type="PANTHER" id="PTHR43280">
    <property type="entry name" value="ARAC-FAMILY TRANSCRIPTIONAL REGULATOR"/>
    <property type="match status" value="1"/>
</dbReference>
<dbReference type="Pfam" id="PF12833">
    <property type="entry name" value="HTH_18"/>
    <property type="match status" value="1"/>
</dbReference>
<dbReference type="PANTHER" id="PTHR43280:SF32">
    <property type="entry name" value="TRANSCRIPTIONAL REGULATORY PROTEIN"/>
    <property type="match status" value="1"/>
</dbReference>
<keyword evidence="3" id="KW-0804">Transcription</keyword>
<keyword evidence="2" id="KW-0238">DNA-binding</keyword>
<name>A0AA49GMM2_9BACT</name>
<dbReference type="Gene3D" id="1.10.10.60">
    <property type="entry name" value="Homeodomain-like"/>
    <property type="match status" value="1"/>
</dbReference>
<evidence type="ECO:0000259" key="4">
    <source>
        <dbReference type="PROSITE" id="PS01124"/>
    </source>
</evidence>
<evidence type="ECO:0000256" key="1">
    <source>
        <dbReference type="ARBA" id="ARBA00023015"/>
    </source>
</evidence>
<dbReference type="InterPro" id="IPR018060">
    <property type="entry name" value="HTH_AraC"/>
</dbReference>
<evidence type="ECO:0000313" key="5">
    <source>
        <dbReference type="EMBL" id="WKN35011.1"/>
    </source>
</evidence>
<evidence type="ECO:0000256" key="2">
    <source>
        <dbReference type="ARBA" id="ARBA00023125"/>
    </source>
</evidence>
<dbReference type="SMART" id="SM00342">
    <property type="entry name" value="HTH_ARAC"/>
    <property type="match status" value="1"/>
</dbReference>
<dbReference type="PROSITE" id="PS01124">
    <property type="entry name" value="HTH_ARAC_FAMILY_2"/>
    <property type="match status" value="1"/>
</dbReference>
<accession>A0AA49GMM2</accession>
<protein>
    <submittedName>
        <fullName evidence="5">Helix-turn-helix domain-containing protein</fullName>
    </submittedName>
</protein>
<gene>
    <name evidence="5" type="ORF">K4G66_21780</name>
</gene>
<evidence type="ECO:0000256" key="3">
    <source>
        <dbReference type="ARBA" id="ARBA00023163"/>
    </source>
</evidence>
<dbReference type="GO" id="GO:0003700">
    <property type="term" value="F:DNA-binding transcription factor activity"/>
    <property type="evidence" value="ECO:0007669"/>
    <property type="project" value="InterPro"/>
</dbReference>